<protein>
    <recommendedName>
        <fullName evidence="4">SGNH hydrolase-like domain-containing protein, acetyltransferase AlgX</fullName>
    </recommendedName>
</protein>
<reference evidence="3" key="1">
    <citation type="submission" date="2017-06" db="EMBL/GenBank/DDBJ databases">
        <authorList>
            <person name="Varghese N."/>
            <person name="Submissions S."/>
        </authorList>
    </citation>
    <scope>NUCLEOTIDE SEQUENCE [LARGE SCALE GENOMIC DNA]</scope>
    <source>
        <strain evidence="3">MWH-VicM1</strain>
    </source>
</reference>
<keyword evidence="1" id="KW-0472">Membrane</keyword>
<accession>A0A212T8G4</accession>
<dbReference type="Proteomes" id="UP000197215">
    <property type="component" value="Unassembled WGS sequence"/>
</dbReference>
<evidence type="ECO:0000256" key="1">
    <source>
        <dbReference type="SAM" id="Phobius"/>
    </source>
</evidence>
<keyword evidence="3" id="KW-1185">Reference proteome</keyword>
<organism evidence="2 3">
    <name type="scientific">Polynucleobacter victoriensis</name>
    <dbReference type="NCBI Taxonomy" id="2049319"/>
    <lineage>
        <taxon>Bacteria</taxon>
        <taxon>Pseudomonadati</taxon>
        <taxon>Pseudomonadota</taxon>
        <taxon>Betaproteobacteria</taxon>
        <taxon>Burkholderiales</taxon>
        <taxon>Burkholderiaceae</taxon>
        <taxon>Polynucleobacter</taxon>
    </lineage>
</organism>
<name>A0A212T8G4_9BURK</name>
<evidence type="ECO:0000313" key="3">
    <source>
        <dbReference type="Proteomes" id="UP000197215"/>
    </source>
</evidence>
<evidence type="ECO:0000313" key="2">
    <source>
        <dbReference type="EMBL" id="SNC62084.1"/>
    </source>
</evidence>
<proteinExistence type="predicted"/>
<dbReference type="RefSeq" id="WP_088812494.1">
    <property type="nucleotide sequence ID" value="NZ_FYEX01000001.1"/>
</dbReference>
<feature type="transmembrane region" description="Helical" evidence="1">
    <location>
        <begin position="12"/>
        <end position="30"/>
    </location>
</feature>
<dbReference type="EMBL" id="FYEX01000001">
    <property type="protein sequence ID" value="SNC62084.1"/>
    <property type="molecule type" value="Genomic_DNA"/>
</dbReference>
<dbReference type="OrthoDB" id="7064412at2"/>
<gene>
    <name evidence="2" type="ORF">SAMN06295916_0606</name>
</gene>
<sequence length="335" mass="38239">MNNRNSYIKKSCYLFSILFLISTPIVWLSLTEVNYVGDLTRIGKLSEKDFSSKIMQPTIKKHNFISHPINQADVLVIGDSFSISLEWQSIMLENGLKPATYHWDLTGPVCKNFEEMVALSGFTGKHIIFEVVELGVENKVAESLKCQHTKKTLPQISTHKKAISEPIPVINTSGQFAAGIQTKINSLLLNHHHTSWQLLNKRSKSAYIFPINNGCNLFSHNLCNFGLFYHQDYKKSSVRIETLQEIRKINARFSKYQVSWLVIPNKSSVYQRNIPLDFWEGIEIGMIGPNLLSNFMMTKTTIKDLYLPNDTHLSTSGYLHLGQLMYAFLKMKSAE</sequence>
<keyword evidence="1" id="KW-1133">Transmembrane helix</keyword>
<dbReference type="AlphaFoldDB" id="A0A212T8G4"/>
<evidence type="ECO:0008006" key="4">
    <source>
        <dbReference type="Google" id="ProtNLM"/>
    </source>
</evidence>
<keyword evidence="1" id="KW-0812">Transmembrane</keyword>